<keyword evidence="3" id="KW-0444">Lipid biosynthesis</keyword>
<evidence type="ECO:0000313" key="10">
    <source>
        <dbReference type="EMBL" id="MSS14628.1"/>
    </source>
</evidence>
<dbReference type="Proteomes" id="UP000481852">
    <property type="component" value="Unassembled WGS sequence"/>
</dbReference>
<comment type="similarity">
    <text evidence="2">Belongs to the diacylglycerol/lipid kinase family.</text>
</comment>
<keyword evidence="6" id="KW-0443">Lipid metabolism</keyword>
<accession>A0A6L5X5G4</accession>
<dbReference type="GO" id="GO:0004143">
    <property type="term" value="F:ATP-dependent diacylglycerol kinase activity"/>
    <property type="evidence" value="ECO:0007669"/>
    <property type="project" value="TreeGrafter"/>
</dbReference>
<dbReference type="InterPro" id="IPR050187">
    <property type="entry name" value="Lipid_Phosphate_FormReg"/>
</dbReference>
<name>A0A6L5X5G4_9FIRM</name>
<keyword evidence="10" id="KW-0808">Transferase</keyword>
<proteinExistence type="inferred from homology"/>
<dbReference type="InterPro" id="IPR001206">
    <property type="entry name" value="Diacylglycerol_kinase_cat_dom"/>
</dbReference>
<evidence type="ECO:0000313" key="11">
    <source>
        <dbReference type="Proteomes" id="UP000481852"/>
    </source>
</evidence>
<dbReference type="Pfam" id="PF00781">
    <property type="entry name" value="DAGK_cat"/>
    <property type="match status" value="1"/>
</dbReference>
<evidence type="ECO:0000256" key="7">
    <source>
        <dbReference type="ARBA" id="ARBA00023209"/>
    </source>
</evidence>
<dbReference type="NCBIfam" id="TIGR00147">
    <property type="entry name" value="YegS/Rv2252/BmrU family lipid kinase"/>
    <property type="match status" value="1"/>
</dbReference>
<dbReference type="GO" id="GO:0008654">
    <property type="term" value="P:phospholipid biosynthetic process"/>
    <property type="evidence" value="ECO:0007669"/>
    <property type="project" value="UniProtKB-KW"/>
</dbReference>
<feature type="domain" description="DAGKc" evidence="9">
    <location>
        <begin position="1"/>
        <end position="130"/>
    </location>
</feature>
<dbReference type="PROSITE" id="PS50146">
    <property type="entry name" value="DAGK"/>
    <property type="match status" value="1"/>
</dbReference>
<dbReference type="AlphaFoldDB" id="A0A6L5X5G4"/>
<gene>
    <name evidence="10" type="ORF">FYJ35_06165</name>
</gene>
<dbReference type="InterPro" id="IPR017438">
    <property type="entry name" value="ATP-NAD_kinase_N"/>
</dbReference>
<dbReference type="Gene3D" id="3.40.50.10330">
    <property type="entry name" value="Probable inorganic polyphosphate/atp-NAD kinase, domain 1"/>
    <property type="match status" value="1"/>
</dbReference>
<evidence type="ECO:0000256" key="3">
    <source>
        <dbReference type="ARBA" id="ARBA00022516"/>
    </source>
</evidence>
<dbReference type="PANTHER" id="PTHR12358:SF106">
    <property type="entry name" value="LIPID KINASE YEGS"/>
    <property type="match status" value="1"/>
</dbReference>
<evidence type="ECO:0000256" key="1">
    <source>
        <dbReference type="ARBA" id="ARBA00001946"/>
    </source>
</evidence>
<evidence type="ECO:0000256" key="6">
    <source>
        <dbReference type="ARBA" id="ARBA00023098"/>
    </source>
</evidence>
<sequence>MKRMLFIYNPRSGKGVVRDQLSYILEEFSRDDYEIVVHPTIEPKDATRITQEFGDAFDLIVCSGGDGTLDEVVTGMQTGRFTRPLGYIPAGSTNDYAQSLGIPKQMRKAARSIMNGTVYQCDLGRLDDSYFVYVAAFGAFVEVSYDTPQDMKNLLGHAAYVIRGMQSLNNLKAYHLRYESREMSGEGDFLLGMITNSDSVGGFKGITGRDVTLNDGVFEVVLFHSPALAVEYPAMINSVLNKTPNKNITYFKTSKLEIWFDEPVSWTRDGEFGGKRKHAVIENIPRAIPIIVPGNDDLKTAE</sequence>
<dbReference type="GO" id="GO:0046872">
    <property type="term" value="F:metal ion binding"/>
    <property type="evidence" value="ECO:0007669"/>
    <property type="project" value="UniProtKB-KW"/>
</dbReference>
<dbReference type="Gene3D" id="2.60.200.40">
    <property type="match status" value="1"/>
</dbReference>
<dbReference type="SUPFAM" id="SSF111331">
    <property type="entry name" value="NAD kinase/diacylglycerol kinase-like"/>
    <property type="match status" value="1"/>
</dbReference>
<keyword evidence="5" id="KW-0460">Magnesium</keyword>
<dbReference type="PANTHER" id="PTHR12358">
    <property type="entry name" value="SPHINGOSINE KINASE"/>
    <property type="match status" value="1"/>
</dbReference>
<comment type="cofactor">
    <cofactor evidence="1">
        <name>Mg(2+)</name>
        <dbReference type="ChEBI" id="CHEBI:18420"/>
    </cofactor>
</comment>
<dbReference type="InterPro" id="IPR005218">
    <property type="entry name" value="Diacylglycerol/lipid_kinase"/>
</dbReference>
<comment type="caution">
    <text evidence="10">The sequence shown here is derived from an EMBL/GenBank/DDBJ whole genome shotgun (WGS) entry which is preliminary data.</text>
</comment>
<keyword evidence="10" id="KW-0418">Kinase</keyword>
<organism evidence="10 11">
    <name type="scientific">Porcincola intestinalis</name>
    <dbReference type="NCBI Taxonomy" id="2606632"/>
    <lineage>
        <taxon>Bacteria</taxon>
        <taxon>Bacillati</taxon>
        <taxon>Bacillota</taxon>
        <taxon>Clostridia</taxon>
        <taxon>Lachnospirales</taxon>
        <taxon>Lachnospiraceae</taxon>
        <taxon>Porcincola</taxon>
    </lineage>
</organism>
<dbReference type="EMBL" id="VULZ01000005">
    <property type="protein sequence ID" value="MSS14628.1"/>
    <property type="molecule type" value="Genomic_DNA"/>
</dbReference>
<reference evidence="10 11" key="1">
    <citation type="submission" date="2019-08" db="EMBL/GenBank/DDBJ databases">
        <title>In-depth cultivation of the pig gut microbiome towards novel bacterial diversity and tailored functional studies.</title>
        <authorList>
            <person name="Wylensek D."/>
            <person name="Hitch T.C.A."/>
            <person name="Clavel T."/>
        </authorList>
    </citation>
    <scope>NUCLEOTIDE SEQUENCE [LARGE SCALE GENOMIC DNA]</scope>
    <source>
        <strain evidence="10 11">Oil+RF-744-WCA-WT-11</strain>
    </source>
</reference>
<keyword evidence="11" id="KW-1185">Reference proteome</keyword>
<dbReference type="SMART" id="SM00046">
    <property type="entry name" value="DAGKc"/>
    <property type="match status" value="1"/>
</dbReference>
<evidence type="ECO:0000259" key="9">
    <source>
        <dbReference type="PROSITE" id="PS50146"/>
    </source>
</evidence>
<dbReference type="GO" id="GO:0005886">
    <property type="term" value="C:plasma membrane"/>
    <property type="evidence" value="ECO:0007669"/>
    <property type="project" value="TreeGrafter"/>
</dbReference>
<evidence type="ECO:0000256" key="2">
    <source>
        <dbReference type="ARBA" id="ARBA00005983"/>
    </source>
</evidence>
<keyword evidence="4" id="KW-0479">Metal-binding</keyword>
<dbReference type="InterPro" id="IPR016064">
    <property type="entry name" value="NAD/diacylglycerol_kinase_sf"/>
</dbReference>
<dbReference type="RefSeq" id="WP_154524637.1">
    <property type="nucleotide sequence ID" value="NZ_JAXEDB010000021.1"/>
</dbReference>
<evidence type="ECO:0000256" key="4">
    <source>
        <dbReference type="ARBA" id="ARBA00022723"/>
    </source>
</evidence>
<dbReference type="GO" id="GO:0005524">
    <property type="term" value="F:ATP binding"/>
    <property type="evidence" value="ECO:0007669"/>
    <property type="project" value="InterPro"/>
</dbReference>
<keyword evidence="7" id="KW-0594">Phospholipid biosynthesis</keyword>
<keyword evidence="8" id="KW-1208">Phospholipid metabolism</keyword>
<evidence type="ECO:0000256" key="5">
    <source>
        <dbReference type="ARBA" id="ARBA00022842"/>
    </source>
</evidence>
<evidence type="ECO:0000256" key="8">
    <source>
        <dbReference type="ARBA" id="ARBA00023264"/>
    </source>
</evidence>
<protein>
    <submittedName>
        <fullName evidence="10">Diacylglycerol kinase family lipid kinase</fullName>
    </submittedName>
</protein>